<gene>
    <name evidence="10 11" type="primary">crcB</name>
    <name evidence="10" type="synonym">fluC</name>
    <name evidence="11" type="ORF">ACFS2C_08730</name>
</gene>
<evidence type="ECO:0000256" key="1">
    <source>
        <dbReference type="ARBA" id="ARBA00004651"/>
    </source>
</evidence>
<comment type="similarity">
    <text evidence="7 10">Belongs to the fluoride channel Fluc/FEX (TC 1.A.43) family.</text>
</comment>
<dbReference type="Pfam" id="PF02537">
    <property type="entry name" value="CRCB"/>
    <property type="match status" value="1"/>
</dbReference>
<organism evidence="11 12">
    <name type="scientific">Prauserella oleivorans</name>
    <dbReference type="NCBI Taxonomy" id="1478153"/>
    <lineage>
        <taxon>Bacteria</taxon>
        <taxon>Bacillati</taxon>
        <taxon>Actinomycetota</taxon>
        <taxon>Actinomycetes</taxon>
        <taxon>Pseudonocardiales</taxon>
        <taxon>Pseudonocardiaceae</taxon>
        <taxon>Prauserella</taxon>
    </lineage>
</organism>
<keyword evidence="4 10" id="KW-1133">Transmembrane helix</keyword>
<feature type="binding site" evidence="10">
    <location>
        <position position="76"/>
    </location>
    <ligand>
        <name>Na(+)</name>
        <dbReference type="ChEBI" id="CHEBI:29101"/>
        <note>structural</note>
    </ligand>
</feature>
<keyword evidence="10" id="KW-0479">Metal-binding</keyword>
<keyword evidence="10" id="KW-0406">Ion transport</keyword>
<keyword evidence="5 10" id="KW-0472">Membrane</keyword>
<dbReference type="Proteomes" id="UP001597478">
    <property type="component" value="Unassembled WGS sequence"/>
</dbReference>
<evidence type="ECO:0000313" key="12">
    <source>
        <dbReference type="Proteomes" id="UP001597478"/>
    </source>
</evidence>
<dbReference type="HAMAP" id="MF_00454">
    <property type="entry name" value="FluC"/>
    <property type="match status" value="1"/>
</dbReference>
<dbReference type="PANTHER" id="PTHR28259">
    <property type="entry name" value="FLUORIDE EXPORT PROTEIN 1-RELATED"/>
    <property type="match status" value="1"/>
</dbReference>
<feature type="transmembrane region" description="Helical" evidence="10">
    <location>
        <begin position="98"/>
        <end position="126"/>
    </location>
</feature>
<comment type="caution">
    <text evidence="11">The sequence shown here is derived from an EMBL/GenBank/DDBJ whole genome shotgun (WGS) entry which is preliminary data.</text>
</comment>
<dbReference type="NCBIfam" id="TIGR00494">
    <property type="entry name" value="crcB"/>
    <property type="match status" value="1"/>
</dbReference>
<evidence type="ECO:0000256" key="9">
    <source>
        <dbReference type="ARBA" id="ARBA00049940"/>
    </source>
</evidence>
<feature type="transmembrane region" description="Helical" evidence="10">
    <location>
        <begin position="68"/>
        <end position="86"/>
    </location>
</feature>
<reference evidence="12" key="1">
    <citation type="journal article" date="2019" name="Int. J. Syst. Evol. Microbiol.">
        <title>The Global Catalogue of Microorganisms (GCM) 10K type strain sequencing project: providing services to taxonomists for standard genome sequencing and annotation.</title>
        <authorList>
            <consortium name="The Broad Institute Genomics Platform"/>
            <consortium name="The Broad Institute Genome Sequencing Center for Infectious Disease"/>
            <person name="Wu L."/>
            <person name="Ma J."/>
        </authorList>
    </citation>
    <scope>NUCLEOTIDE SEQUENCE [LARGE SCALE GENOMIC DNA]</scope>
    <source>
        <strain evidence="12">IBRC-M 10906</strain>
    </source>
</reference>
<evidence type="ECO:0000256" key="5">
    <source>
        <dbReference type="ARBA" id="ARBA00023136"/>
    </source>
</evidence>
<evidence type="ECO:0000256" key="3">
    <source>
        <dbReference type="ARBA" id="ARBA00022692"/>
    </source>
</evidence>
<proteinExistence type="inferred from homology"/>
<feature type="transmembrane region" description="Helical" evidence="10">
    <location>
        <begin position="37"/>
        <end position="56"/>
    </location>
</feature>
<evidence type="ECO:0000256" key="8">
    <source>
        <dbReference type="ARBA" id="ARBA00035585"/>
    </source>
</evidence>
<dbReference type="InterPro" id="IPR003691">
    <property type="entry name" value="FluC"/>
</dbReference>
<keyword evidence="12" id="KW-1185">Reference proteome</keyword>
<dbReference type="RefSeq" id="WP_377385429.1">
    <property type="nucleotide sequence ID" value="NZ_JBHSAN010000006.1"/>
</dbReference>
<comment type="activity regulation">
    <text evidence="10">Na(+) is not transported, but it plays an essential structural role and its presence is essential for fluoride channel function.</text>
</comment>
<evidence type="ECO:0000256" key="6">
    <source>
        <dbReference type="ARBA" id="ARBA00023303"/>
    </source>
</evidence>
<comment type="catalytic activity">
    <reaction evidence="8">
        <text>fluoride(in) = fluoride(out)</text>
        <dbReference type="Rhea" id="RHEA:76159"/>
        <dbReference type="ChEBI" id="CHEBI:17051"/>
    </reaction>
    <physiologicalReaction direction="left-to-right" evidence="8">
        <dbReference type="Rhea" id="RHEA:76160"/>
    </physiologicalReaction>
</comment>
<keyword evidence="10" id="KW-0915">Sodium</keyword>
<keyword evidence="3 10" id="KW-0812">Transmembrane</keyword>
<evidence type="ECO:0000256" key="2">
    <source>
        <dbReference type="ARBA" id="ARBA00022475"/>
    </source>
</evidence>
<keyword evidence="2 10" id="KW-1003">Cell membrane</keyword>
<evidence type="ECO:0000313" key="11">
    <source>
        <dbReference type="EMBL" id="MFD2799476.1"/>
    </source>
</evidence>
<protein>
    <recommendedName>
        <fullName evidence="10">Fluoride-specific ion channel FluC</fullName>
    </recommendedName>
</protein>
<keyword evidence="6 10" id="KW-0407">Ion channel</keyword>
<evidence type="ECO:0000256" key="7">
    <source>
        <dbReference type="ARBA" id="ARBA00035120"/>
    </source>
</evidence>
<comment type="subcellular location">
    <subcellularLocation>
        <location evidence="1 10">Cell membrane</location>
        <topology evidence="1 10">Multi-pass membrane protein</topology>
    </subcellularLocation>
</comment>
<keyword evidence="10" id="KW-0813">Transport</keyword>
<name>A0ABW5W8B6_9PSEU</name>
<dbReference type="EMBL" id="JBHUOF010000007">
    <property type="protein sequence ID" value="MFD2799476.1"/>
    <property type="molecule type" value="Genomic_DNA"/>
</dbReference>
<dbReference type="PANTHER" id="PTHR28259:SF1">
    <property type="entry name" value="FLUORIDE EXPORT PROTEIN 1-RELATED"/>
    <property type="match status" value="1"/>
</dbReference>
<sequence length="127" mass="12770">MTVALVLLGGAGGAVLRYLVDHRVQRSHASAFPWGTLTVNITGSGLLGLVTAWVFVAGDPASTETVRALAGAGLCGSMTTFSTFGYDTVRLFAGKAHLHAVANVVLTVLAGFGAAGAGLVLGTALWG</sequence>
<evidence type="ECO:0000256" key="4">
    <source>
        <dbReference type="ARBA" id="ARBA00022989"/>
    </source>
</evidence>
<evidence type="ECO:0000256" key="10">
    <source>
        <dbReference type="HAMAP-Rule" id="MF_00454"/>
    </source>
</evidence>
<accession>A0ABW5W8B6</accession>
<comment type="function">
    <text evidence="9 10">Fluoride-specific ion channel. Important for reducing fluoride concentration in the cell, thus reducing its toxicity.</text>
</comment>
<feature type="binding site" evidence="10">
    <location>
        <position position="79"/>
    </location>
    <ligand>
        <name>Na(+)</name>
        <dbReference type="ChEBI" id="CHEBI:29101"/>
        <note>structural</note>
    </ligand>
</feature>